<dbReference type="EMBL" id="JADFFL010000003">
    <property type="protein sequence ID" value="MBE9661840.1"/>
    <property type="molecule type" value="Genomic_DNA"/>
</dbReference>
<dbReference type="Proteomes" id="UP000622475">
    <property type="component" value="Unassembled WGS sequence"/>
</dbReference>
<comment type="caution">
    <text evidence="1">The sequence shown here is derived from an EMBL/GenBank/DDBJ whole genome shotgun (WGS) entry which is preliminary data.</text>
</comment>
<dbReference type="AlphaFoldDB" id="A0A929KWP1"/>
<organism evidence="1 2">
    <name type="scientific">Mucilaginibacter myungsuensis</name>
    <dbReference type="NCBI Taxonomy" id="649104"/>
    <lineage>
        <taxon>Bacteria</taxon>
        <taxon>Pseudomonadati</taxon>
        <taxon>Bacteroidota</taxon>
        <taxon>Sphingobacteriia</taxon>
        <taxon>Sphingobacteriales</taxon>
        <taxon>Sphingobacteriaceae</taxon>
        <taxon>Mucilaginibacter</taxon>
    </lineage>
</organism>
<protein>
    <submittedName>
        <fullName evidence="1">Uncharacterized protein</fullName>
    </submittedName>
</protein>
<name>A0A929KWP1_9SPHI</name>
<keyword evidence="2" id="KW-1185">Reference proteome</keyword>
<gene>
    <name evidence="1" type="ORF">IRJ16_08080</name>
</gene>
<sequence>MVKLTIDIPDAIADDVIKYLTENNVIIKYEDKKTLDDLTVEDYRRNLADRVKRMRARRY</sequence>
<dbReference type="RefSeq" id="WP_194111050.1">
    <property type="nucleotide sequence ID" value="NZ_JADFFL010000003.1"/>
</dbReference>
<evidence type="ECO:0000313" key="2">
    <source>
        <dbReference type="Proteomes" id="UP000622475"/>
    </source>
</evidence>
<proteinExistence type="predicted"/>
<evidence type="ECO:0000313" key="1">
    <source>
        <dbReference type="EMBL" id="MBE9661840.1"/>
    </source>
</evidence>
<accession>A0A929KWP1</accession>
<reference evidence="1" key="1">
    <citation type="submission" date="2020-10" db="EMBL/GenBank/DDBJ databases">
        <title>Mucilaginibacter mali sp. nov., isolated from rhizosphere soil of apple orchard.</title>
        <authorList>
            <person name="Lee J.-S."/>
            <person name="Kim H.S."/>
            <person name="Kim J.-S."/>
        </authorList>
    </citation>
    <scope>NUCLEOTIDE SEQUENCE</scope>
    <source>
        <strain evidence="1">KCTC 22746</strain>
    </source>
</reference>